<sequence length="66" mass="7636">MATALWIVAAVVAVAIIVWRLRKADTTLETILREERERVDPVDDDPDEIDEPVDEPHSVGRSRWRR</sequence>
<proteinExistence type="predicted"/>
<dbReference type="EMBL" id="RCDD01000001">
    <property type="protein sequence ID" value="RLK60003.1"/>
    <property type="molecule type" value="Genomic_DNA"/>
</dbReference>
<dbReference type="RefSeq" id="WP_147459862.1">
    <property type="nucleotide sequence ID" value="NZ_RCDD01000001.1"/>
</dbReference>
<gene>
    <name evidence="2" type="ORF">CLV68_0497</name>
</gene>
<accession>A0A421B6Z7</accession>
<dbReference type="Proteomes" id="UP000282454">
    <property type="component" value="Unassembled WGS sequence"/>
</dbReference>
<evidence type="ECO:0000313" key="3">
    <source>
        <dbReference type="Proteomes" id="UP000282454"/>
    </source>
</evidence>
<name>A0A421B6Z7_9PSEU</name>
<feature type="region of interest" description="Disordered" evidence="1">
    <location>
        <begin position="36"/>
        <end position="66"/>
    </location>
</feature>
<dbReference type="AlphaFoldDB" id="A0A421B6Z7"/>
<organism evidence="2 3">
    <name type="scientific">Actinokineospora cianjurensis</name>
    <dbReference type="NCBI Taxonomy" id="585224"/>
    <lineage>
        <taxon>Bacteria</taxon>
        <taxon>Bacillati</taxon>
        <taxon>Actinomycetota</taxon>
        <taxon>Actinomycetes</taxon>
        <taxon>Pseudonocardiales</taxon>
        <taxon>Pseudonocardiaceae</taxon>
        <taxon>Actinokineospora</taxon>
    </lineage>
</organism>
<keyword evidence="3" id="KW-1185">Reference proteome</keyword>
<reference evidence="2 3" key="1">
    <citation type="submission" date="2018-10" db="EMBL/GenBank/DDBJ databases">
        <title>Genomic Encyclopedia of Archaeal and Bacterial Type Strains, Phase II (KMG-II): from individual species to whole genera.</title>
        <authorList>
            <person name="Goeker M."/>
        </authorList>
    </citation>
    <scope>NUCLEOTIDE SEQUENCE [LARGE SCALE GENOMIC DNA]</scope>
    <source>
        <strain evidence="2 3">DSM 45657</strain>
    </source>
</reference>
<evidence type="ECO:0000256" key="1">
    <source>
        <dbReference type="SAM" id="MobiDB-lite"/>
    </source>
</evidence>
<feature type="compositionally biased region" description="Acidic residues" evidence="1">
    <location>
        <begin position="42"/>
        <end position="53"/>
    </location>
</feature>
<comment type="caution">
    <text evidence="2">The sequence shown here is derived from an EMBL/GenBank/DDBJ whole genome shotgun (WGS) entry which is preliminary data.</text>
</comment>
<evidence type="ECO:0000313" key="2">
    <source>
        <dbReference type="EMBL" id="RLK60003.1"/>
    </source>
</evidence>
<protein>
    <submittedName>
        <fullName evidence="2">Uncharacterized protein</fullName>
    </submittedName>
</protein>